<evidence type="ECO:0000313" key="6">
    <source>
        <dbReference type="EMBL" id="OIQ80193.1"/>
    </source>
</evidence>
<feature type="domain" description="GGDEF" evidence="5">
    <location>
        <begin position="648"/>
        <end position="780"/>
    </location>
</feature>
<dbReference type="SUPFAM" id="SSF55785">
    <property type="entry name" value="PYP-like sensor domain (PAS domain)"/>
    <property type="match status" value="1"/>
</dbReference>
<dbReference type="InterPro" id="IPR000160">
    <property type="entry name" value="GGDEF_dom"/>
</dbReference>
<organism evidence="6">
    <name type="scientific">mine drainage metagenome</name>
    <dbReference type="NCBI Taxonomy" id="410659"/>
    <lineage>
        <taxon>unclassified sequences</taxon>
        <taxon>metagenomes</taxon>
        <taxon>ecological metagenomes</taxon>
    </lineage>
</organism>
<gene>
    <name evidence="6" type="primary">gmr_183</name>
    <name evidence="6" type="ORF">GALL_380550</name>
</gene>
<dbReference type="PANTHER" id="PTHR44757:SF2">
    <property type="entry name" value="BIOFILM ARCHITECTURE MAINTENANCE PROTEIN MBAA"/>
    <property type="match status" value="1"/>
</dbReference>
<dbReference type="SUPFAM" id="SSF141868">
    <property type="entry name" value="EAL domain-like"/>
    <property type="match status" value="1"/>
</dbReference>
<dbReference type="PROSITE" id="PS50883">
    <property type="entry name" value="EAL"/>
    <property type="match status" value="1"/>
</dbReference>
<dbReference type="EC" id="3.1.4.52" evidence="6"/>
<evidence type="ECO:0000259" key="4">
    <source>
        <dbReference type="PROSITE" id="PS50883"/>
    </source>
</evidence>
<dbReference type="InterPro" id="IPR043128">
    <property type="entry name" value="Rev_trsase/Diguanyl_cyclase"/>
</dbReference>
<comment type="caution">
    <text evidence="6">The sequence shown here is derived from an EMBL/GenBank/DDBJ whole genome shotgun (WGS) entry which is preliminary data.</text>
</comment>
<feature type="transmembrane region" description="Helical" evidence="2">
    <location>
        <begin position="222"/>
        <end position="239"/>
    </location>
</feature>
<evidence type="ECO:0000259" key="5">
    <source>
        <dbReference type="PROSITE" id="PS50887"/>
    </source>
</evidence>
<dbReference type="AlphaFoldDB" id="A0A1J5Q965"/>
<feature type="transmembrane region" description="Helical" evidence="2">
    <location>
        <begin position="15"/>
        <end position="33"/>
    </location>
</feature>
<dbReference type="GO" id="GO:0071111">
    <property type="term" value="F:cyclic-guanylate-specific phosphodiesterase activity"/>
    <property type="evidence" value="ECO:0007669"/>
    <property type="project" value="UniProtKB-EC"/>
</dbReference>
<accession>A0A1J5Q965</accession>
<dbReference type="FunFam" id="3.20.20.450:FF:000001">
    <property type="entry name" value="Cyclic di-GMP phosphodiesterase yahA"/>
    <property type="match status" value="1"/>
</dbReference>
<dbReference type="CDD" id="cd01948">
    <property type="entry name" value="EAL"/>
    <property type="match status" value="1"/>
</dbReference>
<feature type="domain" description="PAC" evidence="3">
    <location>
        <begin position="563"/>
        <end position="616"/>
    </location>
</feature>
<protein>
    <submittedName>
        <fullName evidence="6">Cyclic di-GMP phosphodiesterase Gmr</fullName>
        <ecNumber evidence="6">3.1.4.52</ecNumber>
    </submittedName>
</protein>
<evidence type="ECO:0000259" key="3">
    <source>
        <dbReference type="PROSITE" id="PS50113"/>
    </source>
</evidence>
<keyword evidence="2" id="KW-0812">Transmembrane</keyword>
<dbReference type="InterPro" id="IPR013656">
    <property type="entry name" value="PAS_4"/>
</dbReference>
<keyword evidence="1" id="KW-0175">Coiled coil</keyword>
<dbReference type="EMBL" id="MLJW01001095">
    <property type="protein sequence ID" value="OIQ80193.1"/>
    <property type="molecule type" value="Genomic_DNA"/>
</dbReference>
<dbReference type="PANTHER" id="PTHR44757">
    <property type="entry name" value="DIGUANYLATE CYCLASE DGCP"/>
    <property type="match status" value="1"/>
</dbReference>
<dbReference type="NCBIfam" id="TIGR00229">
    <property type="entry name" value="sensory_box"/>
    <property type="match status" value="1"/>
</dbReference>
<dbReference type="InterPro" id="IPR052155">
    <property type="entry name" value="Biofilm_reg_signaling"/>
</dbReference>
<dbReference type="Gene3D" id="3.30.70.270">
    <property type="match status" value="1"/>
</dbReference>
<dbReference type="Pfam" id="PF08448">
    <property type="entry name" value="PAS_4"/>
    <property type="match status" value="1"/>
</dbReference>
<name>A0A1J5Q965_9ZZZZ</name>
<dbReference type="Gene3D" id="3.30.450.40">
    <property type="match status" value="1"/>
</dbReference>
<reference evidence="6" key="1">
    <citation type="submission" date="2016-10" db="EMBL/GenBank/DDBJ databases">
        <title>Sequence of Gallionella enrichment culture.</title>
        <authorList>
            <person name="Poehlein A."/>
            <person name="Muehling M."/>
            <person name="Daniel R."/>
        </authorList>
    </citation>
    <scope>NUCLEOTIDE SEQUENCE</scope>
</reference>
<dbReference type="CDD" id="cd00130">
    <property type="entry name" value="PAS"/>
    <property type="match status" value="1"/>
</dbReference>
<dbReference type="SUPFAM" id="SSF55781">
    <property type="entry name" value="GAF domain-like"/>
    <property type="match status" value="1"/>
</dbReference>
<keyword evidence="2" id="KW-1133">Transmembrane helix</keyword>
<keyword evidence="6" id="KW-0378">Hydrolase</keyword>
<dbReference type="NCBIfam" id="TIGR00254">
    <property type="entry name" value="GGDEF"/>
    <property type="match status" value="1"/>
</dbReference>
<dbReference type="CDD" id="cd01949">
    <property type="entry name" value="GGDEF"/>
    <property type="match status" value="1"/>
</dbReference>
<feature type="domain" description="EAL" evidence="4">
    <location>
        <begin position="789"/>
        <end position="1043"/>
    </location>
</feature>
<dbReference type="SUPFAM" id="SSF55073">
    <property type="entry name" value="Nucleotide cyclase"/>
    <property type="match status" value="1"/>
</dbReference>
<sequence>MPAPSDNLSRFSRSIWLALGMMVLFGAAFSLYVHTEKQIDRANEARLHSYSLVDELRQSSDDLTRMARTYVVTGDPLYKQHYREILAIRDGRSPRPVEYHDVYWDLVLADNRRPRPSAQTVSLLEMMRQAGFSAEELAWLKQAKARSDVLTRTEFAAMALVESTSPPLEANRIRASQMLHDAAYHQAKYDIMQPIDTLYRLLDQRTHNAVQHAETNADRMRALFVLFGLLLGFVLWRVYRKLQLILGAPADVLHAHIARLGSGDFTTRVAVAAGMENSVLDWLSVTQGQLARIDDERREMEAKSQRMTQLYAALSQCNQAIVRCRDEAELFPQICRDVVGFGGMKMAWIGLLEPQDRWVRPVASAGSGTEYLDGILISLDVDAPTGRGPTGTAMREDAPVWCQDYQHDPATAYWHERARKFGWSASAALPLHRNGVVVGAFTIYSGDINAFDEAVRNLLVEMAFDIDFALNSFEREKQRLQAETQLADSHHLLRTIIDNTPMRIFWKDGNLRYLGCNPPFARDAGAERPEDIIGRDDTQLSWRDQAASYQADDRRVMQTGVPELFYEELQTGPDGKTVWLRTSKVPLCNDGNEPIGILGIYEDITEQKRAEESIQRLAHFDVLTGLPNRTLLKDRVEQALGMARRNQAPLAVLFLDLDHFKNVNDTLGHALGDELLVEVARRLKTLVRDEDTVARLGGDEFILVLPGADADGAAHVAEKLILSISQPFTLEHNELVITPSIGVAIYPSDGDSLDSLSKCADVAMYRAKQDGRNLIRFFTPEMQIRAARIMQVENALRRALERGQLQLHYQPQIAMQDGHLVGAEALLRWDHPELGSISPAEFIPIAEASGQILEIGEWVIGSAVRQLKAWMNDGLPPMTVAVNLSAVQFRHPNLPDLVSEILAQAGLEPKYLELELTEGVAMDDPLSAIAIMDNLHVRGVRMSIDDFGTGYSSLSYLKRFKVYKLKIDQSFVRDISIDQEDKAIVSAIISLANSLGMQTIAEGVETAGQLAFLRDQGCDEVQGYYYSRPLPAAQFESYVRGHAAS</sequence>
<dbReference type="Pfam" id="PF00990">
    <property type="entry name" value="GGDEF"/>
    <property type="match status" value="1"/>
</dbReference>
<dbReference type="InterPro" id="IPR035965">
    <property type="entry name" value="PAS-like_dom_sf"/>
</dbReference>
<feature type="coiled-coil region" evidence="1">
    <location>
        <begin position="283"/>
        <end position="313"/>
    </location>
</feature>
<evidence type="ECO:0000256" key="2">
    <source>
        <dbReference type="SAM" id="Phobius"/>
    </source>
</evidence>
<proteinExistence type="predicted"/>
<dbReference type="InterPro" id="IPR001633">
    <property type="entry name" value="EAL_dom"/>
</dbReference>
<dbReference type="PROSITE" id="PS50113">
    <property type="entry name" value="PAC"/>
    <property type="match status" value="1"/>
</dbReference>
<dbReference type="Gene3D" id="3.20.20.450">
    <property type="entry name" value="EAL domain"/>
    <property type="match status" value="1"/>
</dbReference>
<dbReference type="Gene3D" id="3.30.450.20">
    <property type="entry name" value="PAS domain"/>
    <property type="match status" value="1"/>
</dbReference>
<dbReference type="InterPro" id="IPR003018">
    <property type="entry name" value="GAF"/>
</dbReference>
<dbReference type="Pfam" id="PF00563">
    <property type="entry name" value="EAL"/>
    <property type="match status" value="1"/>
</dbReference>
<dbReference type="InterPro" id="IPR029016">
    <property type="entry name" value="GAF-like_dom_sf"/>
</dbReference>
<dbReference type="InterPro" id="IPR035919">
    <property type="entry name" value="EAL_sf"/>
</dbReference>
<keyword evidence="2" id="KW-0472">Membrane</keyword>
<dbReference type="PROSITE" id="PS50887">
    <property type="entry name" value="GGDEF"/>
    <property type="match status" value="1"/>
</dbReference>
<dbReference type="InterPro" id="IPR000700">
    <property type="entry name" value="PAS-assoc_C"/>
</dbReference>
<dbReference type="SMART" id="SM00052">
    <property type="entry name" value="EAL"/>
    <property type="match status" value="1"/>
</dbReference>
<dbReference type="SMART" id="SM00267">
    <property type="entry name" value="GGDEF"/>
    <property type="match status" value="1"/>
</dbReference>
<dbReference type="InterPro" id="IPR029787">
    <property type="entry name" value="Nucleotide_cyclase"/>
</dbReference>
<dbReference type="FunFam" id="3.30.70.270:FF:000001">
    <property type="entry name" value="Diguanylate cyclase domain protein"/>
    <property type="match status" value="1"/>
</dbReference>
<evidence type="ECO:0000256" key="1">
    <source>
        <dbReference type="SAM" id="Coils"/>
    </source>
</evidence>
<dbReference type="InterPro" id="IPR000014">
    <property type="entry name" value="PAS"/>
</dbReference>
<dbReference type="Pfam" id="PF13185">
    <property type="entry name" value="GAF_2"/>
    <property type="match status" value="1"/>
</dbReference>